<feature type="region of interest" description="Disordered" evidence="1">
    <location>
        <begin position="104"/>
        <end position="157"/>
    </location>
</feature>
<reference evidence="2" key="1">
    <citation type="journal article" date="2020" name="Stud. Mycol.">
        <title>101 Dothideomycetes genomes: a test case for predicting lifestyles and emergence of pathogens.</title>
        <authorList>
            <person name="Haridas S."/>
            <person name="Albert R."/>
            <person name="Binder M."/>
            <person name="Bloem J."/>
            <person name="Labutti K."/>
            <person name="Salamov A."/>
            <person name="Andreopoulos B."/>
            <person name="Baker S."/>
            <person name="Barry K."/>
            <person name="Bills G."/>
            <person name="Bluhm B."/>
            <person name="Cannon C."/>
            <person name="Castanera R."/>
            <person name="Culley D."/>
            <person name="Daum C."/>
            <person name="Ezra D."/>
            <person name="Gonzalez J."/>
            <person name="Henrissat B."/>
            <person name="Kuo A."/>
            <person name="Liang C."/>
            <person name="Lipzen A."/>
            <person name="Lutzoni F."/>
            <person name="Magnuson J."/>
            <person name="Mondo S."/>
            <person name="Nolan M."/>
            <person name="Ohm R."/>
            <person name="Pangilinan J."/>
            <person name="Park H.-J."/>
            <person name="Ramirez L."/>
            <person name="Alfaro M."/>
            <person name="Sun H."/>
            <person name="Tritt A."/>
            <person name="Yoshinaga Y."/>
            <person name="Zwiers L.-H."/>
            <person name="Turgeon B."/>
            <person name="Goodwin S."/>
            <person name="Spatafora J."/>
            <person name="Crous P."/>
            <person name="Grigoriev I."/>
        </authorList>
    </citation>
    <scope>NUCLEOTIDE SEQUENCE</scope>
    <source>
        <strain evidence="2">CBS 207.26</strain>
    </source>
</reference>
<dbReference type="AlphaFoldDB" id="A0A6A6E7A7"/>
<dbReference type="EMBL" id="ML994628">
    <property type="protein sequence ID" value="KAF2186895.1"/>
    <property type="molecule type" value="Genomic_DNA"/>
</dbReference>
<dbReference type="Proteomes" id="UP000800200">
    <property type="component" value="Unassembled WGS sequence"/>
</dbReference>
<gene>
    <name evidence="2" type="ORF">K469DRAFT_686122</name>
</gene>
<feature type="region of interest" description="Disordered" evidence="1">
    <location>
        <begin position="26"/>
        <end position="60"/>
    </location>
</feature>
<evidence type="ECO:0000256" key="1">
    <source>
        <dbReference type="SAM" id="MobiDB-lite"/>
    </source>
</evidence>
<accession>A0A6A6E7A7</accession>
<sequence>MPCRKSLHQALSTPSYITRRRNWLRLASSPIPPPPTLPTNNPDFADGNNHQDGPKNHSCDYQKATYSYQTSQGNEISRFEATLKSDDRMCNRGSGVRADAYGIATEQTSEYEPEEKRSAHCNHSPKRLRVASPGLTTRNPSQDLRACDRRPTYPHPI</sequence>
<evidence type="ECO:0000313" key="3">
    <source>
        <dbReference type="Proteomes" id="UP000800200"/>
    </source>
</evidence>
<name>A0A6A6E7A7_9PEZI</name>
<keyword evidence="3" id="KW-1185">Reference proteome</keyword>
<protein>
    <submittedName>
        <fullName evidence="2">Uncharacterized protein</fullName>
    </submittedName>
</protein>
<evidence type="ECO:0000313" key="2">
    <source>
        <dbReference type="EMBL" id="KAF2186895.1"/>
    </source>
</evidence>
<proteinExistence type="predicted"/>
<feature type="compositionally biased region" description="Basic residues" evidence="1">
    <location>
        <begin position="119"/>
        <end position="129"/>
    </location>
</feature>
<organism evidence="2 3">
    <name type="scientific">Zopfia rhizophila CBS 207.26</name>
    <dbReference type="NCBI Taxonomy" id="1314779"/>
    <lineage>
        <taxon>Eukaryota</taxon>
        <taxon>Fungi</taxon>
        <taxon>Dikarya</taxon>
        <taxon>Ascomycota</taxon>
        <taxon>Pezizomycotina</taxon>
        <taxon>Dothideomycetes</taxon>
        <taxon>Dothideomycetes incertae sedis</taxon>
        <taxon>Zopfiaceae</taxon>
        <taxon>Zopfia</taxon>
    </lineage>
</organism>